<comment type="subcellular location">
    <subcellularLocation>
        <location evidence="1">Nucleus</location>
    </subcellularLocation>
</comment>
<dbReference type="PROSITE" id="PS50051">
    <property type="entry name" value="MCM_2"/>
    <property type="match status" value="1"/>
</dbReference>
<dbReference type="InterPro" id="IPR027925">
    <property type="entry name" value="MCM_N"/>
</dbReference>
<dbReference type="Gene3D" id="3.40.50.300">
    <property type="entry name" value="P-loop containing nucleotide triphosphate hydrolases"/>
    <property type="match status" value="1"/>
</dbReference>
<reference evidence="18 19" key="1">
    <citation type="journal article" date="2016" name="Genome Biol. Evol.">
        <title>Gene Family Evolution Reflects Adaptation to Soil Environmental Stressors in the Genome of the Collembolan Orchesella cincta.</title>
        <authorList>
            <person name="Faddeeva-Vakhrusheva A."/>
            <person name="Derks M.F."/>
            <person name="Anvar S.Y."/>
            <person name="Agamennone V."/>
            <person name="Suring W."/>
            <person name="Smit S."/>
            <person name="van Straalen N.M."/>
            <person name="Roelofs D."/>
        </authorList>
    </citation>
    <scope>NUCLEOTIDE SEQUENCE [LARGE SCALE GENOMIC DNA]</scope>
    <source>
        <tissue evidence="18">Mixed pool</tissue>
    </source>
</reference>
<dbReference type="GO" id="GO:0000727">
    <property type="term" value="P:double-strand break repair via break-induced replication"/>
    <property type="evidence" value="ECO:0007669"/>
    <property type="project" value="TreeGrafter"/>
</dbReference>
<dbReference type="PRINTS" id="PR01657">
    <property type="entry name" value="MCMFAMILY"/>
</dbReference>
<dbReference type="PRINTS" id="PR01658">
    <property type="entry name" value="MCMPROTEIN2"/>
</dbReference>
<feature type="compositionally biased region" description="Basic and acidic residues" evidence="16">
    <location>
        <begin position="139"/>
        <end position="155"/>
    </location>
</feature>
<keyword evidence="10" id="KW-0347">Helicase</keyword>
<dbReference type="SUPFAM" id="SSF52540">
    <property type="entry name" value="P-loop containing nucleoside triphosphate hydrolases"/>
    <property type="match status" value="1"/>
</dbReference>
<evidence type="ECO:0000256" key="7">
    <source>
        <dbReference type="ARBA" id="ARBA00022741"/>
    </source>
</evidence>
<keyword evidence="15" id="KW-0131">Cell cycle</keyword>
<evidence type="ECO:0000313" key="19">
    <source>
        <dbReference type="Proteomes" id="UP000094527"/>
    </source>
</evidence>
<evidence type="ECO:0000256" key="4">
    <source>
        <dbReference type="ARBA" id="ARBA00018925"/>
    </source>
</evidence>
<dbReference type="EC" id="3.6.4.12" evidence="3"/>
<evidence type="ECO:0000256" key="3">
    <source>
        <dbReference type="ARBA" id="ARBA00012551"/>
    </source>
</evidence>
<accession>A0A1D2MCT3</accession>
<dbReference type="PANTHER" id="PTHR11630">
    <property type="entry name" value="DNA REPLICATION LICENSING FACTOR MCM FAMILY MEMBER"/>
    <property type="match status" value="1"/>
</dbReference>
<dbReference type="Gene3D" id="3.30.1640.10">
    <property type="entry name" value="mini-chromosome maintenance (MCM) complex, chain A, domain 1"/>
    <property type="match status" value="1"/>
</dbReference>
<feature type="compositionally biased region" description="Basic and acidic residues" evidence="16">
    <location>
        <begin position="106"/>
        <end position="121"/>
    </location>
</feature>
<evidence type="ECO:0000256" key="1">
    <source>
        <dbReference type="ARBA" id="ARBA00004123"/>
    </source>
</evidence>
<dbReference type="GO" id="GO:0005524">
    <property type="term" value="F:ATP binding"/>
    <property type="evidence" value="ECO:0007669"/>
    <property type="project" value="UniProtKB-KW"/>
</dbReference>
<dbReference type="InterPro" id="IPR027417">
    <property type="entry name" value="P-loop_NTPase"/>
</dbReference>
<feature type="compositionally biased region" description="Acidic residues" evidence="16">
    <location>
        <begin position="44"/>
        <end position="59"/>
    </location>
</feature>
<evidence type="ECO:0000256" key="15">
    <source>
        <dbReference type="ARBA" id="ARBA00023306"/>
    </source>
</evidence>
<evidence type="ECO:0000256" key="14">
    <source>
        <dbReference type="ARBA" id="ARBA00023242"/>
    </source>
</evidence>
<proteinExistence type="inferred from homology"/>
<feature type="compositionally biased region" description="Acidic residues" evidence="16">
    <location>
        <begin position="93"/>
        <end position="103"/>
    </location>
</feature>
<evidence type="ECO:0000256" key="6">
    <source>
        <dbReference type="ARBA" id="ARBA00022723"/>
    </source>
</evidence>
<dbReference type="GO" id="GO:0017116">
    <property type="term" value="F:single-stranded DNA helicase activity"/>
    <property type="evidence" value="ECO:0007669"/>
    <property type="project" value="TreeGrafter"/>
</dbReference>
<keyword evidence="19" id="KW-1185">Reference proteome</keyword>
<evidence type="ECO:0000256" key="2">
    <source>
        <dbReference type="ARBA" id="ARBA00008010"/>
    </source>
</evidence>
<evidence type="ECO:0000256" key="9">
    <source>
        <dbReference type="ARBA" id="ARBA00022801"/>
    </source>
</evidence>
<feature type="region of interest" description="Disordered" evidence="16">
    <location>
        <begin position="696"/>
        <end position="733"/>
    </location>
</feature>
<organism evidence="18 19">
    <name type="scientific">Orchesella cincta</name>
    <name type="common">Springtail</name>
    <name type="synonym">Podura cincta</name>
    <dbReference type="NCBI Taxonomy" id="48709"/>
    <lineage>
        <taxon>Eukaryota</taxon>
        <taxon>Metazoa</taxon>
        <taxon>Ecdysozoa</taxon>
        <taxon>Arthropoda</taxon>
        <taxon>Hexapoda</taxon>
        <taxon>Collembola</taxon>
        <taxon>Entomobryomorpha</taxon>
        <taxon>Entomobryoidea</taxon>
        <taxon>Orchesellidae</taxon>
        <taxon>Orchesellinae</taxon>
        <taxon>Orchesella</taxon>
    </lineage>
</organism>
<protein>
    <recommendedName>
        <fullName evidence="4">DNA replication licensing factor MCM2</fullName>
        <ecNumber evidence="3">3.6.4.12</ecNumber>
    </recommendedName>
</protein>
<dbReference type="GO" id="GO:0043138">
    <property type="term" value="F:3'-5' DNA helicase activity"/>
    <property type="evidence" value="ECO:0007669"/>
    <property type="project" value="TreeGrafter"/>
</dbReference>
<evidence type="ECO:0000256" key="5">
    <source>
        <dbReference type="ARBA" id="ARBA00022705"/>
    </source>
</evidence>
<keyword evidence="7" id="KW-0547">Nucleotide-binding</keyword>
<dbReference type="EMBL" id="LJIJ01001795">
    <property type="protein sequence ID" value="ODM90773.1"/>
    <property type="molecule type" value="Genomic_DNA"/>
</dbReference>
<dbReference type="InterPro" id="IPR001208">
    <property type="entry name" value="MCM_dom"/>
</dbReference>
<dbReference type="GO" id="GO:0008270">
    <property type="term" value="F:zinc ion binding"/>
    <property type="evidence" value="ECO:0007669"/>
    <property type="project" value="UniProtKB-KW"/>
</dbReference>
<evidence type="ECO:0000259" key="17">
    <source>
        <dbReference type="PROSITE" id="PS50051"/>
    </source>
</evidence>
<dbReference type="InterPro" id="IPR033762">
    <property type="entry name" value="MCM_OB"/>
</dbReference>
<dbReference type="InterPro" id="IPR031327">
    <property type="entry name" value="MCM"/>
</dbReference>
<sequence>MISRNGRPRGSQSVRSVMSGDESDGELIDMFPNEDPSARRPDYATDDSDNELIAEEDPEPVMPMRNSRRRRPSRSPSGVSEDSDNRPLGLLGDESESEGEDLFGNDMERDYRPIPHQDRYDPNMLDDSDMSEVSLQTRLEAERQMRVRDRQEGRSRGARKGLLYDDDEDDMLPPPENVASVVTLETLPQSPEETEYESMDNLEDTRGMAVSEWIAMPGTKNEIINRFKHFLNTFTDARGVHLYREKIRKMCEENKTSIEVCYHQLATGEQILAFFLPEAPLKMLEILDESFRSLVFTMFKHYRRVSQDIHVRIINLPLTEHIRSLRQLHLNQMVRVTGVITSSTGVLPQLSIAMYDCVPCGTVLGPFIQTQGEETKPSHCVECQRGGPFALNMEKTVYQNYQRLIIQESPGKVPAGRLPRSKDVICLSDLTDVCKPGDEIDLTGIYTNTYDGSLNVKQGFPVFSTVILANYIFKKDDKSSMQSLTDEDVKDRCKHWPSIFGHDDIKRAIALSLFGGVRKNPQEKHQVRGDINILLCGDPGTAKSQFLKYVEKTAPRCVYATGQGASAVGLTAYVQRSPVTKEWTLEAGALVLADEGVCLIDEFDKMNDADRTSIHEAMEQQSISISKAGIVTNLKARCAIMAAANPMGGSYDSSLTFSENVDLTEPILSRFDILCVVRDTPIQRFVINSHIRHHPHFSKKEDEDNSDSDEDMEDLQTPQNNGGRTPRRKDGDADEMDVLEDLSSLSKVEKLPQDLLQKYIVYAKQTCKPKLENSSLDNDRVAHLYSELRRESMTTGSIPITVRHIESMIRLAEAHAKVHLREYVNDDDINMSIRIVLESFIDTQKFSVTRQMRKQFSRYSPTERITMSCFSSSRILVSKPSTWRIGTGLCQITLK</sequence>
<dbReference type="AlphaFoldDB" id="A0A1D2MCT3"/>
<keyword evidence="6" id="KW-0479">Metal-binding</keyword>
<comment type="similarity">
    <text evidence="2">Belongs to the MCM family.</text>
</comment>
<dbReference type="InterPro" id="IPR012340">
    <property type="entry name" value="NA-bd_OB-fold"/>
</dbReference>
<name>A0A1D2MCT3_ORCCI</name>
<keyword evidence="11" id="KW-0862">Zinc</keyword>
<dbReference type="Gene3D" id="2.40.50.140">
    <property type="entry name" value="Nucleic acid-binding proteins"/>
    <property type="match status" value="1"/>
</dbReference>
<evidence type="ECO:0000256" key="10">
    <source>
        <dbReference type="ARBA" id="ARBA00022806"/>
    </source>
</evidence>
<evidence type="ECO:0000256" key="16">
    <source>
        <dbReference type="SAM" id="MobiDB-lite"/>
    </source>
</evidence>
<dbReference type="InterPro" id="IPR008045">
    <property type="entry name" value="MCM2"/>
</dbReference>
<keyword evidence="9" id="KW-0378">Hydrolase</keyword>
<dbReference type="STRING" id="48709.A0A1D2MCT3"/>
<dbReference type="Gene3D" id="2.20.28.10">
    <property type="match status" value="1"/>
</dbReference>
<dbReference type="GO" id="GO:1902975">
    <property type="term" value="P:mitotic DNA replication initiation"/>
    <property type="evidence" value="ECO:0007669"/>
    <property type="project" value="TreeGrafter"/>
</dbReference>
<keyword evidence="12" id="KW-0067">ATP-binding</keyword>
<dbReference type="PANTHER" id="PTHR11630:SF44">
    <property type="entry name" value="DNA REPLICATION LICENSING FACTOR MCM2"/>
    <property type="match status" value="1"/>
</dbReference>
<dbReference type="GO" id="GO:0042555">
    <property type="term" value="C:MCM complex"/>
    <property type="evidence" value="ECO:0007669"/>
    <property type="project" value="InterPro"/>
</dbReference>
<dbReference type="GO" id="GO:0016787">
    <property type="term" value="F:hydrolase activity"/>
    <property type="evidence" value="ECO:0007669"/>
    <property type="project" value="UniProtKB-KW"/>
</dbReference>
<dbReference type="OrthoDB" id="844at2759"/>
<comment type="caution">
    <text evidence="18">The sequence shown here is derived from an EMBL/GenBank/DDBJ whole genome shotgun (WGS) entry which is preliminary data.</text>
</comment>
<feature type="region of interest" description="Disordered" evidence="16">
    <location>
        <begin position="1"/>
        <end position="174"/>
    </location>
</feature>
<evidence type="ECO:0000313" key="18">
    <source>
        <dbReference type="EMBL" id="ODM90773.1"/>
    </source>
</evidence>
<dbReference type="GO" id="GO:0005634">
    <property type="term" value="C:nucleus"/>
    <property type="evidence" value="ECO:0007669"/>
    <property type="project" value="UniProtKB-SubCell"/>
</dbReference>
<dbReference type="Proteomes" id="UP000094527">
    <property type="component" value="Unassembled WGS sequence"/>
</dbReference>
<keyword evidence="14" id="KW-0539">Nucleus</keyword>
<dbReference type="PROSITE" id="PS00847">
    <property type="entry name" value="MCM_1"/>
    <property type="match status" value="1"/>
</dbReference>
<evidence type="ECO:0000256" key="8">
    <source>
        <dbReference type="ARBA" id="ARBA00022771"/>
    </source>
</evidence>
<dbReference type="Pfam" id="PF17855">
    <property type="entry name" value="MCM_lid"/>
    <property type="match status" value="1"/>
</dbReference>
<dbReference type="InterPro" id="IPR041562">
    <property type="entry name" value="MCM_lid"/>
</dbReference>
<keyword evidence="8" id="KW-0863">Zinc-finger</keyword>
<dbReference type="Pfam" id="PF14551">
    <property type="entry name" value="MCM_N"/>
    <property type="match status" value="1"/>
</dbReference>
<dbReference type="InterPro" id="IPR018525">
    <property type="entry name" value="MCM_CS"/>
</dbReference>
<dbReference type="SUPFAM" id="SSF50249">
    <property type="entry name" value="Nucleic acid-binding proteins"/>
    <property type="match status" value="1"/>
</dbReference>
<dbReference type="Pfam" id="PF00493">
    <property type="entry name" value="MCM"/>
    <property type="match status" value="1"/>
</dbReference>
<keyword evidence="13" id="KW-0238">DNA-binding</keyword>
<keyword evidence="5" id="KW-0235">DNA replication</keyword>
<evidence type="ECO:0000256" key="13">
    <source>
        <dbReference type="ARBA" id="ARBA00023125"/>
    </source>
</evidence>
<dbReference type="GO" id="GO:0003697">
    <property type="term" value="F:single-stranded DNA binding"/>
    <property type="evidence" value="ECO:0007669"/>
    <property type="project" value="TreeGrafter"/>
</dbReference>
<evidence type="ECO:0000256" key="12">
    <source>
        <dbReference type="ARBA" id="ARBA00022840"/>
    </source>
</evidence>
<feature type="compositionally biased region" description="Acidic residues" evidence="16">
    <location>
        <begin position="703"/>
        <end position="714"/>
    </location>
</feature>
<dbReference type="Pfam" id="PF17207">
    <property type="entry name" value="MCM_OB"/>
    <property type="match status" value="1"/>
</dbReference>
<dbReference type="Pfam" id="PF12619">
    <property type="entry name" value="MCM2_N"/>
    <property type="match status" value="1"/>
</dbReference>
<evidence type="ECO:0000256" key="11">
    <source>
        <dbReference type="ARBA" id="ARBA00022833"/>
    </source>
</evidence>
<gene>
    <name evidence="18" type="ORF">Ocin01_15901</name>
</gene>
<dbReference type="SMART" id="SM00350">
    <property type="entry name" value="MCM"/>
    <property type="match status" value="1"/>
</dbReference>
<feature type="domain" description="MCM C-terminal AAA(+) ATPase" evidence="17">
    <location>
        <begin position="497"/>
        <end position="679"/>
    </location>
</feature>